<protein>
    <submittedName>
        <fullName evidence="1">Uncharacterized protein</fullName>
    </submittedName>
</protein>
<dbReference type="AlphaFoldDB" id="A0A0P7DBW0"/>
<dbReference type="EMBL" id="MINH01000019">
    <property type="protein sequence ID" value="POG09337.1"/>
    <property type="molecule type" value="Genomic_DNA"/>
</dbReference>
<dbReference type="RefSeq" id="WP_023629567.1">
    <property type="nucleotide sequence ID" value="NZ_CAKNBT010000074.1"/>
</dbReference>
<organism evidence="1 2">
    <name type="scientific">Pseudomonas putida</name>
    <name type="common">Arthrobacter siderocapsulatus</name>
    <dbReference type="NCBI Taxonomy" id="303"/>
    <lineage>
        <taxon>Bacteria</taxon>
        <taxon>Pseudomonadati</taxon>
        <taxon>Pseudomonadota</taxon>
        <taxon>Gammaproteobacteria</taxon>
        <taxon>Pseudomonadales</taxon>
        <taxon>Pseudomonadaceae</taxon>
        <taxon>Pseudomonas</taxon>
    </lineage>
</organism>
<sequence>MPYCITVAGDIQQCFPDFATARSDIQELRNQGQKPRLYYSTSFAHLGCEIDDNGVRIPDYTNMQWCDYAKLLPHFASSWSITDDELSNDRYRLVDVYAQLSGREYHLADMAYARGEITPKDLRVNTCLIRVIQGLMDPNDL</sequence>
<dbReference type="OrthoDB" id="6906531at2"/>
<reference evidence="1 2" key="1">
    <citation type="submission" date="2016-08" db="EMBL/GenBank/DDBJ databases">
        <authorList>
            <person name="Seilhamer J.J."/>
        </authorList>
    </citation>
    <scope>NUCLEOTIDE SEQUENCE [LARGE SCALE GENOMIC DNA]</scope>
    <source>
        <strain evidence="1 2">KH-21-114</strain>
    </source>
</reference>
<name>A0A0P7DBW0_PSEPU</name>
<reference evidence="1 2" key="2">
    <citation type="submission" date="2018-03" db="EMBL/GenBank/DDBJ databases">
        <title>Draft genome of Pseudomonas putida strain KH-21-114.</title>
        <authorList>
            <person name="Yoshizawa S."/>
            <person name="Khan N.H."/>
            <person name="Nishimura M."/>
            <person name="Chiura H.X."/>
            <person name="Ogura Y."/>
            <person name="Hayashi T."/>
            <person name="Kogure K."/>
        </authorList>
    </citation>
    <scope>NUCLEOTIDE SEQUENCE [LARGE SCALE GENOMIC DNA]</scope>
    <source>
        <strain evidence="1 2">KH-21-114</strain>
    </source>
</reference>
<accession>A0A0P7DBW0</accession>
<comment type="caution">
    <text evidence="1">The sequence shown here is derived from an EMBL/GenBank/DDBJ whole genome shotgun (WGS) entry which is preliminary data.</text>
</comment>
<evidence type="ECO:0000313" key="2">
    <source>
        <dbReference type="Proteomes" id="UP000237230"/>
    </source>
</evidence>
<dbReference type="Proteomes" id="UP000237230">
    <property type="component" value="Unassembled WGS sequence"/>
</dbReference>
<dbReference type="GeneID" id="93676519"/>
<gene>
    <name evidence="1" type="ORF">BGP84_06185</name>
</gene>
<evidence type="ECO:0000313" key="1">
    <source>
        <dbReference type="EMBL" id="POG09337.1"/>
    </source>
</evidence>
<proteinExistence type="predicted"/>